<proteinExistence type="predicted"/>
<dbReference type="RefSeq" id="WP_064880298.1">
    <property type="nucleotide sequence ID" value="NZ_LZSY01000053.1"/>
</dbReference>
<dbReference type="AlphaFoldDB" id="A0A1A0WBK0"/>
<name>A0A1A0WBK0_MYCPR</name>
<protein>
    <submittedName>
        <fullName evidence="1">Uncharacterized protein</fullName>
    </submittedName>
</protein>
<dbReference type="Proteomes" id="UP000094008">
    <property type="component" value="Unassembled WGS sequence"/>
</dbReference>
<dbReference type="EMBL" id="LZSY01000053">
    <property type="protein sequence ID" value="OBB94413.1"/>
    <property type="molecule type" value="Genomic_DNA"/>
</dbReference>
<accession>A0A1A0WBK0</accession>
<evidence type="ECO:0000313" key="1">
    <source>
        <dbReference type="EMBL" id="OBB94413.1"/>
    </source>
</evidence>
<evidence type="ECO:0000313" key="2">
    <source>
        <dbReference type="Proteomes" id="UP000094008"/>
    </source>
</evidence>
<reference evidence="2" key="1">
    <citation type="submission" date="2016-06" db="EMBL/GenBank/DDBJ databases">
        <authorList>
            <person name="Sutton G."/>
            <person name="Brinkac L."/>
            <person name="Sanka R."/>
            <person name="Adams M."/>
            <person name="Lau E."/>
            <person name="Mehaffy C."/>
            <person name="Tameris M."/>
            <person name="Hatherill M."/>
            <person name="Hanekom W."/>
            <person name="Mahomed H."/>
            <person name="Mcshane H."/>
        </authorList>
    </citation>
    <scope>NUCLEOTIDE SEQUENCE [LARGE SCALE GENOMIC DNA]</scope>
    <source>
        <strain evidence="2">852002-10433_SCH5171157</strain>
    </source>
</reference>
<organism evidence="1 2">
    <name type="scientific">Mycolicibacterium peregrinum</name>
    <name type="common">Mycobacterium peregrinum</name>
    <dbReference type="NCBI Taxonomy" id="43304"/>
    <lineage>
        <taxon>Bacteria</taxon>
        <taxon>Bacillati</taxon>
        <taxon>Actinomycetota</taxon>
        <taxon>Actinomycetes</taxon>
        <taxon>Mycobacteriales</taxon>
        <taxon>Mycobacteriaceae</taxon>
        <taxon>Mycolicibacterium</taxon>
    </lineage>
</organism>
<sequence>MATAKRTVDLDTAEFEVFQLDLDEAERSAFLGDPTGFIRELLGEEHVVNRVLIDTAIMNGVCAGGTWELRHVLSGPGKSTHMLFCINPV</sequence>
<dbReference type="OrthoDB" id="3855564at2"/>
<gene>
    <name evidence="1" type="ORF">A5779_19710</name>
</gene>
<comment type="caution">
    <text evidence="1">The sequence shown here is derived from an EMBL/GenBank/DDBJ whole genome shotgun (WGS) entry which is preliminary data.</text>
</comment>